<evidence type="ECO:0000256" key="1">
    <source>
        <dbReference type="SAM" id="Phobius"/>
    </source>
</evidence>
<sequence length="273" mass="31029">MYIPTNESKKTKLHPDIEKIKIGEKDSSGNIIIDVLAKQNEFAIYEIDTIHIQNRIKVLISGHTDISENKLIDRFNKIKMKYIEAKGVLLHTTNFEKNKQLIAHTLSAQLNSDSVDNKLFDTLIENIQNEHETALRNRVCYLLPSMISTILFFIKCIYIIEERLLPTTTWTICSSLLAASLGGCTSMVISSKELNFQEYKQWYSYIYVGSERLIFSILTGAISFIVIKSGLISSNILSESYWTFIMILVIAGFSERLIPSILTKSESSISINT</sequence>
<dbReference type="Proteomes" id="UP001166947">
    <property type="component" value="Unassembled WGS sequence"/>
</dbReference>
<keyword evidence="1" id="KW-0812">Transmembrane</keyword>
<feature type="transmembrane region" description="Helical" evidence="1">
    <location>
        <begin position="167"/>
        <end position="190"/>
    </location>
</feature>
<organism evidence="2 3">
    <name type="scientific">Neisseria montereyensis</name>
    <dbReference type="NCBI Taxonomy" id="2973938"/>
    <lineage>
        <taxon>Bacteria</taxon>
        <taxon>Pseudomonadati</taxon>
        <taxon>Pseudomonadota</taxon>
        <taxon>Betaproteobacteria</taxon>
        <taxon>Neisseriales</taxon>
        <taxon>Neisseriaceae</taxon>
        <taxon>Neisseria</taxon>
    </lineage>
</organism>
<reference evidence="2" key="2">
    <citation type="journal article" date="2023" name="Curr. Microbiol.">
        <title>Neisseria montereyensis sp. nov., Isolated from Oropharynx of California Sea Lion (Zalophus californianus): Genomic, Phylogenetic, and Phenotypic Study.</title>
        <authorList>
            <person name="Volokhov D.V."/>
            <person name="Zagorodnyaya T.A."/>
            <person name="Furtak V.A."/>
            <person name="Nattanmai G."/>
            <person name="Randall L."/>
            <person name="Jose S."/>
            <person name="Gao Y."/>
            <person name="Gulland F.M."/>
            <person name="Eisenberg T."/>
            <person name="Delmonte P."/>
            <person name="Blom J."/>
            <person name="Mitchell K.K."/>
        </authorList>
    </citation>
    <scope>NUCLEOTIDE SEQUENCE</scope>
    <source>
        <strain evidence="2">CSL10203-ORH2</strain>
    </source>
</reference>
<keyword evidence="1" id="KW-0472">Membrane</keyword>
<keyword evidence="3" id="KW-1185">Reference proteome</keyword>
<dbReference type="RefSeq" id="WP_259290895.1">
    <property type="nucleotide sequence ID" value="NZ_JANUXW010000001.1"/>
</dbReference>
<evidence type="ECO:0000313" key="2">
    <source>
        <dbReference type="EMBL" id="MCS4533089.1"/>
    </source>
</evidence>
<gene>
    <name evidence="2" type="ORF">NXS09_02080</name>
</gene>
<proteinExistence type="predicted"/>
<accession>A0ABT2FA57</accession>
<keyword evidence="1" id="KW-1133">Transmembrane helix</keyword>
<reference evidence="2" key="1">
    <citation type="submission" date="2022-08" db="EMBL/GenBank/DDBJ databases">
        <authorList>
            <person name="Volokhov D.V."/>
            <person name="Furtak V.A."/>
            <person name="Zagorodnyaya T.A."/>
        </authorList>
    </citation>
    <scope>NUCLEOTIDE SEQUENCE</scope>
    <source>
        <strain evidence="2">CSL10203-ORH2</strain>
    </source>
</reference>
<feature type="transmembrane region" description="Helical" evidence="1">
    <location>
        <begin position="239"/>
        <end position="258"/>
    </location>
</feature>
<dbReference type="EMBL" id="JANUXW010000001">
    <property type="protein sequence ID" value="MCS4533089.1"/>
    <property type="molecule type" value="Genomic_DNA"/>
</dbReference>
<feature type="transmembrane region" description="Helical" evidence="1">
    <location>
        <begin position="202"/>
        <end position="227"/>
    </location>
</feature>
<feature type="transmembrane region" description="Helical" evidence="1">
    <location>
        <begin position="139"/>
        <end position="161"/>
    </location>
</feature>
<name>A0ABT2FA57_9NEIS</name>
<protein>
    <submittedName>
        <fullName evidence="2">Uncharacterized protein</fullName>
    </submittedName>
</protein>
<comment type="caution">
    <text evidence="2">The sequence shown here is derived from an EMBL/GenBank/DDBJ whole genome shotgun (WGS) entry which is preliminary data.</text>
</comment>
<evidence type="ECO:0000313" key="3">
    <source>
        <dbReference type="Proteomes" id="UP001166947"/>
    </source>
</evidence>